<dbReference type="Gene3D" id="1.20.120.80">
    <property type="entry name" value="Cytochrome c oxidase, subunit III, four-helix bundle"/>
    <property type="match status" value="1"/>
</dbReference>
<keyword evidence="5" id="KW-1278">Translocase</keyword>
<dbReference type="GO" id="GO:0006123">
    <property type="term" value="P:mitochondrial electron transport, cytochrome c to oxygen"/>
    <property type="evidence" value="ECO:0007669"/>
    <property type="project" value="TreeGrafter"/>
</dbReference>
<comment type="function">
    <text evidence="8">Component of the cytochrome c oxidase, the last enzyme in the mitochondrial electron transport chain which drives oxidative phosphorylation. The respiratory chain contains 3 multisubunit complexes succinate dehydrogenase (complex II, CII), ubiquinol-cytochrome c oxidoreductase (cytochrome b-c1 complex, complex III, CIII) and cytochrome c oxidase (complex IV, CIV), that cooperate to transfer electrons derived from NADH and succinate to molecular oxygen, creating an electrochemical gradient over the inner membrane that drives transmembrane transport and the ATP synthase. Cytochrome c oxidase is the component of the respiratory chain that catalyzes the reduction of oxygen to water. Electrons originating from reduced cytochrome c in the intermembrane space (IMS) are transferred via the dinuclear copper A center (CU(A)) of subunit 2 and heme A of subunit 1 to the active site in subunit 1, a binuclear center (BNC) formed by heme A3 and copper B (CU(B)). The BNC reduces molecular oxygen to 2 water molecules using 4 electrons from cytochrome c in the IMS and 4 protons from the mitochondrial matrix.</text>
</comment>
<feature type="transmembrane region" description="Helical" evidence="9">
    <location>
        <begin position="206"/>
        <end position="230"/>
    </location>
</feature>
<dbReference type="Pfam" id="PF00510">
    <property type="entry name" value="COX3"/>
    <property type="match status" value="1"/>
</dbReference>
<dbReference type="GO" id="GO:0004129">
    <property type="term" value="F:cytochrome-c oxidase activity"/>
    <property type="evidence" value="ECO:0007669"/>
    <property type="project" value="InterPro"/>
</dbReference>
<evidence type="ECO:0000256" key="3">
    <source>
        <dbReference type="ARBA" id="ARBA00015944"/>
    </source>
</evidence>
<dbReference type="GO" id="GO:0005739">
    <property type="term" value="C:mitochondrion"/>
    <property type="evidence" value="ECO:0007669"/>
    <property type="project" value="TreeGrafter"/>
</dbReference>
<dbReference type="PANTHER" id="PTHR11403:SF7">
    <property type="entry name" value="CYTOCHROME C OXIDASE SUBUNIT 3"/>
    <property type="match status" value="1"/>
</dbReference>
<evidence type="ECO:0000256" key="4">
    <source>
        <dbReference type="ARBA" id="ARBA00022692"/>
    </source>
</evidence>
<dbReference type="GO" id="GO:0016020">
    <property type="term" value="C:membrane"/>
    <property type="evidence" value="ECO:0007669"/>
    <property type="project" value="UniProtKB-SubCell"/>
</dbReference>
<dbReference type="RefSeq" id="YP_009544440.1">
    <property type="nucleotide sequence ID" value="NC_040123.1"/>
</dbReference>
<comment type="subcellular location">
    <subcellularLocation>
        <location evidence="1">Membrane</location>
        <topology evidence="1">Multi-pass membrane protein</topology>
    </subcellularLocation>
</comment>
<evidence type="ECO:0000256" key="5">
    <source>
        <dbReference type="ARBA" id="ARBA00022967"/>
    </source>
</evidence>
<dbReference type="PANTHER" id="PTHR11403">
    <property type="entry name" value="CYTOCHROME C OXIDASE SUBUNIT III"/>
    <property type="match status" value="1"/>
</dbReference>
<dbReference type="EMBL" id="MH422968">
    <property type="protein sequence ID" value="AYV97235.1"/>
    <property type="molecule type" value="Genomic_DNA"/>
</dbReference>
<feature type="transmembrane region" description="Helical" evidence="9">
    <location>
        <begin position="91"/>
        <end position="113"/>
    </location>
</feature>
<dbReference type="InterPro" id="IPR033945">
    <property type="entry name" value="Cyt_c_oxase_su3_dom"/>
</dbReference>
<comment type="similarity">
    <text evidence="2 8">Belongs to the cytochrome c oxidase subunit 3 family.</text>
</comment>
<dbReference type="Gene3D" id="1.10.287.70">
    <property type="match status" value="1"/>
</dbReference>
<dbReference type="InterPro" id="IPR000298">
    <property type="entry name" value="Cyt_c_oxidase-like_su3"/>
</dbReference>
<dbReference type="InterPro" id="IPR024791">
    <property type="entry name" value="Cyt_c/ubiquinol_Oxase_su3"/>
</dbReference>
<feature type="domain" description="Heme-copper oxidase subunit III family profile" evidence="10">
    <location>
        <begin position="13"/>
        <end position="267"/>
    </location>
</feature>
<dbReference type="InterPro" id="IPR035973">
    <property type="entry name" value="Cyt_c_oxidase_su3-like_sf"/>
</dbReference>
<dbReference type="CDD" id="cd01665">
    <property type="entry name" value="Cyt_c_Oxidase_III"/>
    <property type="match status" value="1"/>
</dbReference>
<organism evidence="11">
    <name type="scientific">Tremex columba</name>
    <name type="common">Pigeon horntail wasp</name>
    <name type="synonym">Sirex columba</name>
    <dbReference type="NCBI Taxonomy" id="222809"/>
    <lineage>
        <taxon>Eukaryota</taxon>
        <taxon>Metazoa</taxon>
        <taxon>Ecdysozoa</taxon>
        <taxon>Arthropoda</taxon>
        <taxon>Hexapoda</taxon>
        <taxon>Insecta</taxon>
        <taxon>Pterygota</taxon>
        <taxon>Neoptera</taxon>
        <taxon>Endopterygota</taxon>
        <taxon>Hymenoptera</taxon>
        <taxon>Siricoidea</taxon>
        <taxon>Siricidae</taxon>
        <taxon>Tremex</taxon>
    </lineage>
</organism>
<dbReference type="InterPro" id="IPR013833">
    <property type="entry name" value="Cyt_c_oxidase_su3_a-hlx"/>
</dbReference>
<dbReference type="SUPFAM" id="SSF81452">
    <property type="entry name" value="Cytochrome c oxidase subunit III-like"/>
    <property type="match status" value="1"/>
</dbReference>
<reference evidence="11" key="2">
    <citation type="submission" date="2018-06" db="EMBL/GenBank/DDBJ databases">
        <authorList>
            <person name="Zheng B."/>
        </authorList>
    </citation>
    <scope>NUCLEOTIDE SEQUENCE</scope>
</reference>
<accession>A0A3G5BC61</accession>
<protein>
    <recommendedName>
        <fullName evidence="3 8">Cytochrome c oxidase subunit 3</fullName>
    </recommendedName>
</protein>
<reference evidence="11" key="1">
    <citation type="journal article" date="2018" name="Int. J. Biol. Macromol.">
        <title>The first two mitochondrial genomes of wood wasps (Hymenoptera: Symphyta): Novel gene rearrangements and higher-level phylogeny of the basal hymenopterans.</title>
        <authorList>
            <person name="Ma Y."/>
            <person name="Zheng B.Y."/>
            <person name="Zhu J.C."/>
            <person name="van Achterberg C."/>
            <person name="Tang P."/>
            <person name="Chen X.X."/>
        </authorList>
    </citation>
    <scope>NUCLEOTIDE SEQUENCE</scope>
</reference>
<keyword evidence="4 8" id="KW-0812">Transmembrane</keyword>
<evidence type="ECO:0000256" key="9">
    <source>
        <dbReference type="SAM" id="Phobius"/>
    </source>
</evidence>
<feature type="transmembrane region" description="Helical" evidence="9">
    <location>
        <begin position="133"/>
        <end position="157"/>
    </location>
</feature>
<evidence type="ECO:0000256" key="8">
    <source>
        <dbReference type="RuleBase" id="RU003375"/>
    </source>
</evidence>
<feature type="transmembrane region" description="Helical" evidence="9">
    <location>
        <begin position="169"/>
        <end position="186"/>
    </location>
</feature>
<sequence length="267" mass="31949">MFFFYFMMIKMSFTHKFHLLSISPWPIILSFSSFLFMMNLLNIFYSFKKNMINLILSILLMMFISLLWWRDTMREHTLGEHSMTSSKNLKYGFILFILSELFLFISLFWTFFHSSINPLLEIGTIWPPKNIKIISSLNIPLLNTMILLSSSISVTISHHFLLNNNNKKSMMFLLNTIILGFIFTYFQLFEYMNSNFSISDSIYGSIFFLATGFHGIHVLIGSLFLLSCLIRMFYFHFNYKTFICFELAIWYWHFVDTIWLFLFMIIY</sequence>
<keyword evidence="7 9" id="KW-0472">Membrane</keyword>
<evidence type="ECO:0000256" key="6">
    <source>
        <dbReference type="ARBA" id="ARBA00022989"/>
    </source>
</evidence>
<evidence type="ECO:0000313" key="11">
    <source>
        <dbReference type="EMBL" id="AYV97235.1"/>
    </source>
</evidence>
<dbReference type="AlphaFoldDB" id="A0A3G5BC61"/>
<dbReference type="GeneID" id="38574506"/>
<keyword evidence="6 9" id="KW-1133">Transmembrane helix</keyword>
<keyword evidence="8 11" id="KW-0496">Mitochondrion</keyword>
<feature type="transmembrane region" description="Helical" evidence="9">
    <location>
        <begin position="20"/>
        <end position="45"/>
    </location>
</feature>
<dbReference type="PROSITE" id="PS50253">
    <property type="entry name" value="COX3"/>
    <property type="match status" value="1"/>
</dbReference>
<geneLocation type="mitochondrion" evidence="11"/>
<name>A0A3G5BC61_TRECO</name>
<gene>
    <name evidence="11" type="primary">cox3</name>
</gene>
<evidence type="ECO:0000259" key="10">
    <source>
        <dbReference type="PROSITE" id="PS50253"/>
    </source>
</evidence>
<proteinExistence type="inferred from homology"/>
<feature type="transmembrane region" description="Helical" evidence="9">
    <location>
        <begin position="51"/>
        <end position="70"/>
    </location>
</feature>
<evidence type="ECO:0000256" key="2">
    <source>
        <dbReference type="ARBA" id="ARBA00010581"/>
    </source>
</evidence>
<evidence type="ECO:0000256" key="7">
    <source>
        <dbReference type="ARBA" id="ARBA00023136"/>
    </source>
</evidence>
<evidence type="ECO:0000256" key="1">
    <source>
        <dbReference type="ARBA" id="ARBA00004141"/>
    </source>
</evidence>
<feature type="transmembrane region" description="Helical" evidence="9">
    <location>
        <begin position="242"/>
        <end position="266"/>
    </location>
</feature>